<evidence type="ECO:0000313" key="1">
    <source>
        <dbReference type="EMBL" id="KAJ0053216.1"/>
    </source>
</evidence>
<dbReference type="EMBL" id="CM047736">
    <property type="protein sequence ID" value="KAJ0053216.1"/>
    <property type="molecule type" value="Genomic_DNA"/>
</dbReference>
<gene>
    <name evidence="1" type="ORF">Pint_00472</name>
</gene>
<comment type="caution">
    <text evidence="1">The sequence shown here is derived from an EMBL/GenBank/DDBJ whole genome shotgun (WGS) entry which is preliminary data.</text>
</comment>
<keyword evidence="2" id="KW-1185">Reference proteome</keyword>
<evidence type="ECO:0000313" key="2">
    <source>
        <dbReference type="Proteomes" id="UP001163603"/>
    </source>
</evidence>
<protein>
    <submittedName>
        <fullName evidence="1">Uncharacterized protein</fullName>
    </submittedName>
</protein>
<dbReference type="Proteomes" id="UP001163603">
    <property type="component" value="Chromosome 1"/>
</dbReference>
<accession>A0ACC0ZIZ7</accession>
<sequence>MQVLFDLFRHDTRLWKAYAITLQSHPTFAEYQDLLEALEERLTSVANMEDK</sequence>
<reference evidence="2" key="1">
    <citation type="journal article" date="2023" name="G3 (Bethesda)">
        <title>Genome assembly and association tests identify interacting loci associated with vigor, precocity, and sex in interspecific pistachio rootstocks.</title>
        <authorList>
            <person name="Palmer W."/>
            <person name="Jacygrad E."/>
            <person name="Sagayaradj S."/>
            <person name="Cavanaugh K."/>
            <person name="Han R."/>
            <person name="Bertier L."/>
            <person name="Beede B."/>
            <person name="Kafkas S."/>
            <person name="Golino D."/>
            <person name="Preece J."/>
            <person name="Michelmore R."/>
        </authorList>
    </citation>
    <scope>NUCLEOTIDE SEQUENCE [LARGE SCALE GENOMIC DNA]</scope>
</reference>
<proteinExistence type="predicted"/>
<name>A0ACC0ZIZ7_9ROSI</name>
<organism evidence="1 2">
    <name type="scientific">Pistacia integerrima</name>
    <dbReference type="NCBI Taxonomy" id="434235"/>
    <lineage>
        <taxon>Eukaryota</taxon>
        <taxon>Viridiplantae</taxon>
        <taxon>Streptophyta</taxon>
        <taxon>Embryophyta</taxon>
        <taxon>Tracheophyta</taxon>
        <taxon>Spermatophyta</taxon>
        <taxon>Magnoliopsida</taxon>
        <taxon>eudicotyledons</taxon>
        <taxon>Gunneridae</taxon>
        <taxon>Pentapetalae</taxon>
        <taxon>rosids</taxon>
        <taxon>malvids</taxon>
        <taxon>Sapindales</taxon>
        <taxon>Anacardiaceae</taxon>
        <taxon>Pistacia</taxon>
    </lineage>
</organism>